<name>A0A9D2M730_9FIRM</name>
<dbReference type="Gene3D" id="3.30.559.10">
    <property type="entry name" value="Chloramphenicol acetyltransferase-like domain"/>
    <property type="match status" value="1"/>
</dbReference>
<dbReference type="GO" id="GO:0008811">
    <property type="term" value="F:chloramphenicol O-acetyltransferase activity"/>
    <property type="evidence" value="ECO:0007669"/>
    <property type="project" value="InterPro"/>
</dbReference>
<dbReference type="InterPro" id="IPR023213">
    <property type="entry name" value="CAT-like_dom_sf"/>
</dbReference>
<dbReference type="SMART" id="SM01059">
    <property type="entry name" value="CAT"/>
    <property type="match status" value="1"/>
</dbReference>
<dbReference type="SUPFAM" id="SSF52777">
    <property type="entry name" value="CoA-dependent acyltransferases"/>
    <property type="match status" value="1"/>
</dbReference>
<comment type="caution">
    <text evidence="1">The sequence shown here is derived from an EMBL/GenBank/DDBJ whole genome shotgun (WGS) entry which is preliminary data.</text>
</comment>
<reference evidence="1" key="1">
    <citation type="journal article" date="2021" name="PeerJ">
        <title>Extensive microbial diversity within the chicken gut microbiome revealed by metagenomics and culture.</title>
        <authorList>
            <person name="Gilroy R."/>
            <person name="Ravi A."/>
            <person name="Getino M."/>
            <person name="Pursley I."/>
            <person name="Horton D.L."/>
            <person name="Alikhan N.F."/>
            <person name="Baker D."/>
            <person name="Gharbi K."/>
            <person name="Hall N."/>
            <person name="Watson M."/>
            <person name="Adriaenssens E.M."/>
            <person name="Foster-Nyarko E."/>
            <person name="Jarju S."/>
            <person name="Secka A."/>
            <person name="Antonio M."/>
            <person name="Oren A."/>
            <person name="Chaudhuri R.R."/>
            <person name="La Ragione R."/>
            <person name="Hildebrand F."/>
            <person name="Pallen M.J."/>
        </authorList>
    </citation>
    <scope>NUCLEOTIDE SEQUENCE</scope>
    <source>
        <strain evidence="1">ChiBcec8-13705</strain>
    </source>
</reference>
<proteinExistence type="predicted"/>
<accession>A0A9D2M730</accession>
<reference evidence="1" key="2">
    <citation type="submission" date="2021-04" db="EMBL/GenBank/DDBJ databases">
        <authorList>
            <person name="Gilroy R."/>
        </authorList>
    </citation>
    <scope>NUCLEOTIDE SEQUENCE</scope>
    <source>
        <strain evidence="1">ChiBcec8-13705</strain>
    </source>
</reference>
<dbReference type="EMBL" id="DWYG01000138">
    <property type="protein sequence ID" value="HJB42457.1"/>
    <property type="molecule type" value="Genomic_DNA"/>
</dbReference>
<dbReference type="InterPro" id="IPR001707">
    <property type="entry name" value="Cmp_AcTrfase"/>
</dbReference>
<protein>
    <submittedName>
        <fullName evidence="1">Chloramphenicol acetyltransferase</fullName>
    </submittedName>
</protein>
<dbReference type="AlphaFoldDB" id="A0A9D2M730"/>
<organism evidence="1 2">
    <name type="scientific">Candidatus Gemmiger avicola</name>
    <dbReference type="NCBI Taxonomy" id="2838605"/>
    <lineage>
        <taxon>Bacteria</taxon>
        <taxon>Bacillati</taxon>
        <taxon>Bacillota</taxon>
        <taxon>Clostridia</taxon>
        <taxon>Eubacteriales</taxon>
        <taxon>Gemmiger</taxon>
    </lineage>
</organism>
<evidence type="ECO:0000313" key="2">
    <source>
        <dbReference type="Proteomes" id="UP000886803"/>
    </source>
</evidence>
<dbReference type="PANTHER" id="PTHR38474:SF1">
    <property type="entry name" value="SLR0299 PROTEIN"/>
    <property type="match status" value="1"/>
</dbReference>
<dbReference type="Pfam" id="PF00302">
    <property type="entry name" value="CAT"/>
    <property type="match status" value="1"/>
</dbReference>
<sequence length="212" mass="24053">MQLTPFDANTWPRRDIYEFFSALRNPFYMVTFRQDVTALRKYTKRNSLSFYYAMVYLCTRAINEVPAFRLTCRDGALFTVDRRDPSFTDLPAGSEAFKIITLPAGDDLAAFCRAAGEKSRAQTVFIDQKAEAGELIYYSCLPWVDLTALTNEGDHNPDDTVPRISWGRYTEQGGRLTLGLSVEVNHRFIDGLHIGQFANRLDAAIRALENEG</sequence>
<dbReference type="Proteomes" id="UP000886803">
    <property type="component" value="Unassembled WGS sequence"/>
</dbReference>
<dbReference type="PANTHER" id="PTHR38474">
    <property type="entry name" value="SLR0299 PROTEIN"/>
    <property type="match status" value="1"/>
</dbReference>
<evidence type="ECO:0000313" key="1">
    <source>
        <dbReference type="EMBL" id="HJB42457.1"/>
    </source>
</evidence>
<gene>
    <name evidence="1" type="ORF">H9945_08160</name>
</gene>